<dbReference type="EMBL" id="CP036290">
    <property type="protein sequence ID" value="QDU84831.1"/>
    <property type="molecule type" value="Genomic_DNA"/>
</dbReference>
<feature type="compositionally biased region" description="Low complexity" evidence="1">
    <location>
        <begin position="1"/>
        <end position="12"/>
    </location>
</feature>
<dbReference type="SUPFAM" id="SSF51735">
    <property type="entry name" value="NAD(P)-binding Rossmann-fold domains"/>
    <property type="match status" value="1"/>
</dbReference>
<dbReference type="PANTHER" id="PTHR43245:SF13">
    <property type="entry name" value="UDP-D-APIOSE_UDP-D-XYLOSE SYNTHASE 2"/>
    <property type="match status" value="1"/>
</dbReference>
<organism evidence="3 4">
    <name type="scientific">Rohdeia mirabilis</name>
    <dbReference type="NCBI Taxonomy" id="2528008"/>
    <lineage>
        <taxon>Bacteria</taxon>
        <taxon>Pseudomonadati</taxon>
        <taxon>Planctomycetota</taxon>
        <taxon>Planctomycetia</taxon>
        <taxon>Planctomycetia incertae sedis</taxon>
        <taxon>Rohdeia</taxon>
    </lineage>
</organism>
<dbReference type="AlphaFoldDB" id="A0A518D026"/>
<accession>A0A518D026</accession>
<evidence type="ECO:0000313" key="4">
    <source>
        <dbReference type="Proteomes" id="UP000319342"/>
    </source>
</evidence>
<dbReference type="Proteomes" id="UP000319342">
    <property type="component" value="Chromosome"/>
</dbReference>
<gene>
    <name evidence="3" type="primary">arnA_1</name>
    <name evidence="3" type="ORF">Pla163_19470</name>
</gene>
<keyword evidence="4" id="KW-1185">Reference proteome</keyword>
<sequence>MKSESSAGSGFARGRRAREFGERAKTGGSRASESGVSEEIVNASRTAGTVGDVAPEEPPTPEADFESRPLARRSPATILVTGGEGFIGSVLVRELARRGHRVRVLDDLSGANVSRATAGGAIGGGAGGDARGPCEPLDGVQRFVGSVADPGTVARAMRDCDTVVHLAAVVGVRRVLRDPEHTLRINWDGARTVATEAHRCGARLLFASSSEVLGPGATGSAAGFRLAEGHRPLAGIGTSVRWSYAVAKLAGERLVHELANGPDPLRGRSVRFFNTTGPGQSPTSGMVLPVLVARGLAGRTLEVHGSGEQVRSFCHVDDTVRALVGLLEARDLRWDGGVHHVGSEEAVTVGELARRVGERLGVGVEHVAYERVFGPGFEDVHHRVPDTAALRAAIGWEPRIGLDALIDDVIEHQRRTLADAGARNVRTRGEAAACAAERNEPNAPVAAIQRAATP</sequence>
<proteinExistence type="predicted"/>
<evidence type="ECO:0000259" key="2">
    <source>
        <dbReference type="Pfam" id="PF01370"/>
    </source>
</evidence>
<dbReference type="InterPro" id="IPR001509">
    <property type="entry name" value="Epimerase_deHydtase"/>
</dbReference>
<dbReference type="InterPro" id="IPR050177">
    <property type="entry name" value="Lipid_A_modif_metabolic_enz"/>
</dbReference>
<evidence type="ECO:0000313" key="3">
    <source>
        <dbReference type="EMBL" id="QDU84831.1"/>
    </source>
</evidence>
<feature type="domain" description="NAD-dependent epimerase/dehydratase" evidence="2">
    <location>
        <begin position="78"/>
        <end position="332"/>
    </location>
</feature>
<protein>
    <submittedName>
        <fullName evidence="3">Bifunctional polymyxin resistance protein ArnA</fullName>
    </submittedName>
</protein>
<dbReference type="PANTHER" id="PTHR43245">
    <property type="entry name" value="BIFUNCTIONAL POLYMYXIN RESISTANCE PROTEIN ARNA"/>
    <property type="match status" value="1"/>
</dbReference>
<dbReference type="InterPro" id="IPR036291">
    <property type="entry name" value="NAD(P)-bd_dom_sf"/>
</dbReference>
<feature type="region of interest" description="Disordered" evidence="1">
    <location>
        <begin position="1"/>
        <end position="69"/>
    </location>
</feature>
<evidence type="ECO:0000256" key="1">
    <source>
        <dbReference type="SAM" id="MobiDB-lite"/>
    </source>
</evidence>
<name>A0A518D026_9BACT</name>
<dbReference type="Pfam" id="PF01370">
    <property type="entry name" value="Epimerase"/>
    <property type="match status" value="1"/>
</dbReference>
<reference evidence="3 4" key="1">
    <citation type="submission" date="2019-02" db="EMBL/GenBank/DDBJ databases">
        <title>Deep-cultivation of Planctomycetes and their phenomic and genomic characterization uncovers novel biology.</title>
        <authorList>
            <person name="Wiegand S."/>
            <person name="Jogler M."/>
            <person name="Boedeker C."/>
            <person name="Pinto D."/>
            <person name="Vollmers J."/>
            <person name="Rivas-Marin E."/>
            <person name="Kohn T."/>
            <person name="Peeters S.H."/>
            <person name="Heuer A."/>
            <person name="Rast P."/>
            <person name="Oberbeckmann S."/>
            <person name="Bunk B."/>
            <person name="Jeske O."/>
            <person name="Meyerdierks A."/>
            <person name="Storesund J.E."/>
            <person name="Kallscheuer N."/>
            <person name="Luecker S."/>
            <person name="Lage O.M."/>
            <person name="Pohl T."/>
            <person name="Merkel B.J."/>
            <person name="Hornburger P."/>
            <person name="Mueller R.-W."/>
            <person name="Bruemmer F."/>
            <person name="Labrenz M."/>
            <person name="Spormann A.M."/>
            <person name="Op den Camp H."/>
            <person name="Overmann J."/>
            <person name="Amann R."/>
            <person name="Jetten M.S.M."/>
            <person name="Mascher T."/>
            <person name="Medema M.H."/>
            <person name="Devos D.P."/>
            <person name="Kaster A.-K."/>
            <person name="Ovreas L."/>
            <person name="Rohde M."/>
            <person name="Galperin M.Y."/>
            <person name="Jogler C."/>
        </authorList>
    </citation>
    <scope>NUCLEOTIDE SEQUENCE [LARGE SCALE GENOMIC DNA]</scope>
    <source>
        <strain evidence="3 4">Pla163</strain>
    </source>
</reference>
<dbReference type="Gene3D" id="3.40.50.720">
    <property type="entry name" value="NAD(P)-binding Rossmann-like Domain"/>
    <property type="match status" value="1"/>
</dbReference>